<sequence>MEHNRGMHTVRLRYPAALQEAAGCESESVAAASLSDAIAQLQQRHATNGAYLAMIAAATVTWPGGSFRVDDPALREPLTTALVVQFTAVPAPPATP</sequence>
<evidence type="ECO:0000313" key="1">
    <source>
        <dbReference type="EMBL" id="OYN84679.1"/>
    </source>
</evidence>
<dbReference type="AlphaFoldDB" id="A0A255DZA6"/>
<gene>
    <name evidence="1" type="ORF">CGZ92_12700</name>
</gene>
<organism evidence="1 2">
    <name type="scientific">Parenemella sanctibonifatiensis</name>
    <dbReference type="NCBI Taxonomy" id="2016505"/>
    <lineage>
        <taxon>Bacteria</taxon>
        <taxon>Bacillati</taxon>
        <taxon>Actinomycetota</taxon>
        <taxon>Actinomycetes</taxon>
        <taxon>Propionibacteriales</taxon>
        <taxon>Propionibacteriaceae</taxon>
        <taxon>Parenemella</taxon>
    </lineage>
</organism>
<evidence type="ECO:0000313" key="2">
    <source>
        <dbReference type="Proteomes" id="UP000216533"/>
    </source>
</evidence>
<name>A0A255DZA6_9ACTN</name>
<comment type="caution">
    <text evidence="1">The sequence shown here is derived from an EMBL/GenBank/DDBJ whole genome shotgun (WGS) entry which is preliminary data.</text>
</comment>
<dbReference type="EMBL" id="NMVI01000027">
    <property type="protein sequence ID" value="OYN84679.1"/>
    <property type="molecule type" value="Genomic_DNA"/>
</dbReference>
<accession>A0A255DZA6</accession>
<protein>
    <submittedName>
        <fullName evidence="1">Uncharacterized protein</fullName>
    </submittedName>
</protein>
<dbReference type="Proteomes" id="UP000216533">
    <property type="component" value="Unassembled WGS sequence"/>
</dbReference>
<proteinExistence type="predicted"/>
<reference evidence="1 2" key="1">
    <citation type="submission" date="2017-07" db="EMBL/GenBank/DDBJ databases">
        <title>Draft whole genome sequences of clinical Proprionibacteriaceae strains.</title>
        <authorList>
            <person name="Bernier A.-M."/>
            <person name="Bernard K."/>
            <person name="Domingo M.-C."/>
        </authorList>
    </citation>
    <scope>NUCLEOTIDE SEQUENCE [LARGE SCALE GENOMIC DNA]</scope>
    <source>
        <strain evidence="1 2">NML 160184</strain>
    </source>
</reference>